<dbReference type="Pfam" id="PF10127">
    <property type="entry name" value="RlaP"/>
    <property type="match status" value="1"/>
</dbReference>
<comment type="caution">
    <text evidence="1">The sequence shown here is derived from an EMBL/GenBank/DDBJ whole genome shotgun (WGS) entry which is preliminary data.</text>
</comment>
<dbReference type="InterPro" id="IPR018775">
    <property type="entry name" value="RlaP"/>
</dbReference>
<evidence type="ECO:0000313" key="2">
    <source>
        <dbReference type="Proteomes" id="UP001596417"/>
    </source>
</evidence>
<name>A0ABD5YUS8_9EURY</name>
<dbReference type="GeneID" id="76202680"/>
<dbReference type="PANTHER" id="PTHR34817:SF2">
    <property type="entry name" value="NUCLEOTIDYLTRANSFERASE"/>
    <property type="match status" value="1"/>
</dbReference>
<proteinExistence type="predicted"/>
<dbReference type="EMBL" id="JBHTAX010000006">
    <property type="protein sequence ID" value="MFC7193071.1"/>
    <property type="molecule type" value="Genomic_DNA"/>
</dbReference>
<dbReference type="RefSeq" id="WP_264556784.1">
    <property type="nucleotide sequence ID" value="NZ_CP109982.1"/>
</dbReference>
<sequence length="299" mass="33798">MIGDTLARLRNTLTMIARQQDLTIIAARDIGSHAWELAGPASDYDVRVLFAQEPLAYATLGEYCPSINETRETIELTGWNVTRFGELLTESNPTALEFLHSPVRYREHDALAALEAAVGDDFVPIDLYHHYRSLAENNYQTAIQRRLLERGEPIGVIEDETPEMYIVRPNDAETTKRLPKADDRYTEAATDRTVKRNLYVIRAVLYARYIRETHAFPELSFPAFLDANAERFATSLVSQTRTLIERKQRGEGNAVVGDVFGEDALALPQQIDSATHNVRGIDRDRVNAFIRTTVTEAMQ</sequence>
<protein>
    <submittedName>
        <fullName evidence="1">Nucleotidyltransferase domain-containing protein</fullName>
    </submittedName>
</protein>
<evidence type="ECO:0000313" key="1">
    <source>
        <dbReference type="EMBL" id="MFC7193071.1"/>
    </source>
</evidence>
<accession>A0ABD5YUS8</accession>
<keyword evidence="2" id="KW-1185">Reference proteome</keyword>
<dbReference type="PANTHER" id="PTHR34817">
    <property type="entry name" value="NUCLEOTIDYLTRANSFERASE"/>
    <property type="match status" value="1"/>
</dbReference>
<dbReference type="AlphaFoldDB" id="A0ABD5YUS8"/>
<dbReference type="Proteomes" id="UP001596417">
    <property type="component" value="Unassembled WGS sequence"/>
</dbReference>
<organism evidence="1 2">
    <name type="scientific">Halocatena marina</name>
    <dbReference type="NCBI Taxonomy" id="2934937"/>
    <lineage>
        <taxon>Archaea</taxon>
        <taxon>Methanobacteriati</taxon>
        <taxon>Methanobacteriota</taxon>
        <taxon>Stenosarchaea group</taxon>
        <taxon>Halobacteria</taxon>
        <taxon>Halobacteriales</taxon>
        <taxon>Natronomonadaceae</taxon>
        <taxon>Halocatena</taxon>
    </lineage>
</organism>
<gene>
    <name evidence="1" type="ORF">ACFQL7_27050</name>
</gene>
<reference evidence="1 2" key="1">
    <citation type="journal article" date="2019" name="Int. J. Syst. Evol. Microbiol.">
        <title>The Global Catalogue of Microorganisms (GCM) 10K type strain sequencing project: providing services to taxonomists for standard genome sequencing and annotation.</title>
        <authorList>
            <consortium name="The Broad Institute Genomics Platform"/>
            <consortium name="The Broad Institute Genome Sequencing Center for Infectious Disease"/>
            <person name="Wu L."/>
            <person name="Ma J."/>
        </authorList>
    </citation>
    <scope>NUCLEOTIDE SEQUENCE [LARGE SCALE GENOMIC DNA]</scope>
    <source>
        <strain evidence="1 2">RDMS1</strain>
    </source>
</reference>